<dbReference type="eggNOG" id="KOG0230">
    <property type="taxonomic scope" value="Eukaryota"/>
</dbReference>
<dbReference type="GO" id="GO:0052810">
    <property type="term" value="F:1-phosphatidylinositol-5-kinase activity"/>
    <property type="evidence" value="ECO:0007669"/>
    <property type="project" value="EnsemblMetazoa"/>
</dbReference>
<gene>
    <name evidence="2" type="primary">Dper\GL20634</name>
    <name evidence="2" type="ORF">Dper_GL20634</name>
</gene>
<dbReference type="GO" id="GO:0000285">
    <property type="term" value="F:1-phosphatidylinositol-3-phosphate 5-kinase activity"/>
    <property type="evidence" value="ECO:0007669"/>
    <property type="project" value="EnsemblMetazoa"/>
</dbReference>
<reference evidence="2 3" key="1">
    <citation type="journal article" date="2007" name="Nature">
        <title>Evolution of genes and genomes on the Drosophila phylogeny.</title>
        <authorList>
            <consortium name="Drosophila 12 Genomes Consortium"/>
            <person name="Clark A.G."/>
            <person name="Eisen M.B."/>
            <person name="Smith D.R."/>
            <person name="Bergman C.M."/>
            <person name="Oliver B."/>
            <person name="Markow T.A."/>
            <person name="Kaufman T.C."/>
            <person name="Kellis M."/>
            <person name="Gelbart W."/>
            <person name="Iyer V.N."/>
            <person name="Pollard D.A."/>
            <person name="Sackton T.B."/>
            <person name="Larracuente A.M."/>
            <person name="Singh N.D."/>
            <person name="Abad J.P."/>
            <person name="Abt D.N."/>
            <person name="Adryan B."/>
            <person name="Aguade M."/>
            <person name="Akashi H."/>
            <person name="Anderson W.W."/>
            <person name="Aquadro C.F."/>
            <person name="Ardell D.H."/>
            <person name="Arguello R."/>
            <person name="Artieri C.G."/>
            <person name="Barbash D.A."/>
            <person name="Barker D."/>
            <person name="Barsanti P."/>
            <person name="Batterham P."/>
            <person name="Batzoglou S."/>
            <person name="Begun D."/>
            <person name="Bhutkar A."/>
            <person name="Blanco E."/>
            <person name="Bosak S.A."/>
            <person name="Bradley R.K."/>
            <person name="Brand A.D."/>
            <person name="Brent M.R."/>
            <person name="Brooks A.N."/>
            <person name="Brown R.H."/>
            <person name="Butlin R.K."/>
            <person name="Caggese C."/>
            <person name="Calvi B.R."/>
            <person name="Bernardo de Carvalho A."/>
            <person name="Caspi A."/>
            <person name="Castrezana S."/>
            <person name="Celniker S.E."/>
            <person name="Chang J.L."/>
            <person name="Chapple C."/>
            <person name="Chatterji S."/>
            <person name="Chinwalla A."/>
            <person name="Civetta A."/>
            <person name="Clifton S.W."/>
            <person name="Comeron J.M."/>
            <person name="Costello J.C."/>
            <person name="Coyne J.A."/>
            <person name="Daub J."/>
            <person name="David R.G."/>
            <person name="Delcher A.L."/>
            <person name="Delehaunty K."/>
            <person name="Do C.B."/>
            <person name="Ebling H."/>
            <person name="Edwards K."/>
            <person name="Eickbush T."/>
            <person name="Evans J.D."/>
            <person name="Filipski A."/>
            <person name="Findeiss S."/>
            <person name="Freyhult E."/>
            <person name="Fulton L."/>
            <person name="Fulton R."/>
            <person name="Garcia A.C."/>
            <person name="Gardiner A."/>
            <person name="Garfield D.A."/>
            <person name="Garvin B.E."/>
            <person name="Gibson G."/>
            <person name="Gilbert D."/>
            <person name="Gnerre S."/>
            <person name="Godfrey J."/>
            <person name="Good R."/>
            <person name="Gotea V."/>
            <person name="Gravely B."/>
            <person name="Greenberg A.J."/>
            <person name="Griffiths-Jones S."/>
            <person name="Gross S."/>
            <person name="Guigo R."/>
            <person name="Gustafson E.A."/>
            <person name="Haerty W."/>
            <person name="Hahn M.W."/>
            <person name="Halligan D.L."/>
            <person name="Halpern A.L."/>
            <person name="Halter G.M."/>
            <person name="Han M.V."/>
            <person name="Heger A."/>
            <person name="Hillier L."/>
            <person name="Hinrichs A.S."/>
            <person name="Holmes I."/>
            <person name="Hoskins R.A."/>
            <person name="Hubisz M.J."/>
            <person name="Hultmark D."/>
            <person name="Huntley M.A."/>
            <person name="Jaffe D.B."/>
            <person name="Jagadeeshan S."/>
            <person name="Jeck W.R."/>
            <person name="Johnson J."/>
            <person name="Jones C.D."/>
            <person name="Jordan W.C."/>
            <person name="Karpen G.H."/>
            <person name="Kataoka E."/>
            <person name="Keightley P.D."/>
            <person name="Kheradpour P."/>
            <person name="Kirkness E.F."/>
            <person name="Koerich L.B."/>
            <person name="Kristiansen K."/>
            <person name="Kudrna D."/>
            <person name="Kulathinal R.J."/>
            <person name="Kumar S."/>
            <person name="Kwok R."/>
            <person name="Lander E."/>
            <person name="Langley C.H."/>
            <person name="Lapoint R."/>
            <person name="Lazzaro B.P."/>
            <person name="Lee S.J."/>
            <person name="Levesque L."/>
            <person name="Li R."/>
            <person name="Lin C.F."/>
            <person name="Lin M.F."/>
            <person name="Lindblad-Toh K."/>
            <person name="Llopart A."/>
            <person name="Long M."/>
            <person name="Low L."/>
            <person name="Lozovsky E."/>
            <person name="Lu J."/>
            <person name="Luo M."/>
            <person name="Machado C.A."/>
            <person name="Makalowski W."/>
            <person name="Marzo M."/>
            <person name="Matsuda M."/>
            <person name="Matzkin L."/>
            <person name="McAllister B."/>
            <person name="McBride C.S."/>
            <person name="McKernan B."/>
            <person name="McKernan K."/>
            <person name="Mendez-Lago M."/>
            <person name="Minx P."/>
            <person name="Mollenhauer M.U."/>
            <person name="Montooth K."/>
            <person name="Mount S.M."/>
            <person name="Mu X."/>
            <person name="Myers E."/>
            <person name="Negre B."/>
            <person name="Newfeld S."/>
            <person name="Nielsen R."/>
            <person name="Noor M.A."/>
            <person name="O'Grady P."/>
            <person name="Pachter L."/>
            <person name="Papaceit M."/>
            <person name="Parisi M.J."/>
            <person name="Parisi M."/>
            <person name="Parts L."/>
            <person name="Pedersen J.S."/>
            <person name="Pesole G."/>
            <person name="Phillippy A.M."/>
            <person name="Ponting C.P."/>
            <person name="Pop M."/>
            <person name="Porcelli D."/>
            <person name="Powell J.R."/>
            <person name="Prohaska S."/>
            <person name="Pruitt K."/>
            <person name="Puig M."/>
            <person name="Quesneville H."/>
            <person name="Ram K.R."/>
            <person name="Rand D."/>
            <person name="Rasmussen M.D."/>
            <person name="Reed L.K."/>
            <person name="Reenan R."/>
            <person name="Reily A."/>
            <person name="Remington K.A."/>
            <person name="Rieger T.T."/>
            <person name="Ritchie M.G."/>
            <person name="Robin C."/>
            <person name="Rogers Y.H."/>
            <person name="Rohde C."/>
            <person name="Rozas J."/>
            <person name="Rubenfield M.J."/>
            <person name="Ruiz A."/>
            <person name="Russo S."/>
            <person name="Salzberg S.L."/>
            <person name="Sanchez-Gracia A."/>
            <person name="Saranga D.J."/>
            <person name="Sato H."/>
            <person name="Schaeffer S.W."/>
            <person name="Schatz M.C."/>
            <person name="Schlenke T."/>
            <person name="Schwartz R."/>
            <person name="Segarra C."/>
            <person name="Singh R.S."/>
            <person name="Sirot L."/>
            <person name="Sirota M."/>
            <person name="Sisneros N.B."/>
            <person name="Smith C.D."/>
            <person name="Smith T.F."/>
            <person name="Spieth J."/>
            <person name="Stage D.E."/>
            <person name="Stark A."/>
            <person name="Stephan W."/>
            <person name="Strausberg R.L."/>
            <person name="Strempel S."/>
            <person name="Sturgill D."/>
            <person name="Sutton G."/>
            <person name="Sutton G.G."/>
            <person name="Tao W."/>
            <person name="Teichmann S."/>
            <person name="Tobari Y.N."/>
            <person name="Tomimura Y."/>
            <person name="Tsolas J.M."/>
            <person name="Valente V.L."/>
            <person name="Venter E."/>
            <person name="Venter J.C."/>
            <person name="Vicario S."/>
            <person name="Vieira F.G."/>
            <person name="Vilella A.J."/>
            <person name="Villasante A."/>
            <person name="Walenz B."/>
            <person name="Wang J."/>
            <person name="Wasserman M."/>
            <person name="Watts T."/>
            <person name="Wilson D."/>
            <person name="Wilson R.K."/>
            <person name="Wing R.A."/>
            <person name="Wolfner M.F."/>
            <person name="Wong A."/>
            <person name="Wong G.K."/>
            <person name="Wu C.I."/>
            <person name="Wu G."/>
            <person name="Yamamoto D."/>
            <person name="Yang H.P."/>
            <person name="Yang S.P."/>
            <person name="Yorke J.A."/>
            <person name="Yoshida K."/>
            <person name="Zdobnov E."/>
            <person name="Zhang P."/>
            <person name="Zhang Y."/>
            <person name="Zimin A.V."/>
            <person name="Baldwin J."/>
            <person name="Abdouelleil A."/>
            <person name="Abdulkadir J."/>
            <person name="Abebe A."/>
            <person name="Abera B."/>
            <person name="Abreu J."/>
            <person name="Acer S.C."/>
            <person name="Aftuck L."/>
            <person name="Alexander A."/>
            <person name="An P."/>
            <person name="Anderson E."/>
            <person name="Anderson S."/>
            <person name="Arachi H."/>
            <person name="Azer M."/>
            <person name="Bachantsang P."/>
            <person name="Barry A."/>
            <person name="Bayul T."/>
            <person name="Berlin A."/>
            <person name="Bessette D."/>
            <person name="Bloom T."/>
            <person name="Blye J."/>
            <person name="Boguslavskiy L."/>
            <person name="Bonnet C."/>
            <person name="Boukhgalter B."/>
            <person name="Bourzgui I."/>
            <person name="Brown A."/>
            <person name="Cahill P."/>
            <person name="Channer S."/>
            <person name="Cheshatsang Y."/>
            <person name="Chuda L."/>
            <person name="Citroen M."/>
            <person name="Collymore A."/>
            <person name="Cooke P."/>
            <person name="Costello M."/>
            <person name="D'Aco K."/>
            <person name="Daza R."/>
            <person name="De Haan G."/>
            <person name="DeGray S."/>
            <person name="DeMaso C."/>
            <person name="Dhargay N."/>
            <person name="Dooley K."/>
            <person name="Dooley E."/>
            <person name="Doricent M."/>
            <person name="Dorje P."/>
            <person name="Dorjee K."/>
            <person name="Dupes A."/>
            <person name="Elong R."/>
            <person name="Falk J."/>
            <person name="Farina A."/>
            <person name="Faro S."/>
            <person name="Ferguson D."/>
            <person name="Fisher S."/>
            <person name="Foley C.D."/>
            <person name="Franke A."/>
            <person name="Friedrich D."/>
            <person name="Gadbois L."/>
            <person name="Gearin G."/>
            <person name="Gearin C.R."/>
            <person name="Giannoukos G."/>
            <person name="Goode T."/>
            <person name="Graham J."/>
            <person name="Grandbois E."/>
            <person name="Grewal S."/>
            <person name="Gyaltsen K."/>
            <person name="Hafez N."/>
            <person name="Hagos B."/>
            <person name="Hall J."/>
            <person name="Henson C."/>
            <person name="Hollinger A."/>
            <person name="Honan T."/>
            <person name="Huard M.D."/>
            <person name="Hughes L."/>
            <person name="Hurhula B."/>
            <person name="Husby M.E."/>
            <person name="Kamat A."/>
            <person name="Kanga B."/>
            <person name="Kashin S."/>
            <person name="Khazanovich D."/>
            <person name="Kisner P."/>
            <person name="Lance K."/>
            <person name="Lara M."/>
            <person name="Lee W."/>
            <person name="Lennon N."/>
            <person name="Letendre F."/>
            <person name="LeVine R."/>
            <person name="Lipovsky A."/>
            <person name="Liu X."/>
            <person name="Liu J."/>
            <person name="Liu S."/>
            <person name="Lokyitsang T."/>
            <person name="Lokyitsang Y."/>
            <person name="Lubonja R."/>
            <person name="Lui A."/>
            <person name="MacDonald P."/>
            <person name="Magnisalis V."/>
            <person name="Maru K."/>
            <person name="Matthews C."/>
            <person name="McCusker W."/>
            <person name="McDonough S."/>
            <person name="Mehta T."/>
            <person name="Meldrim J."/>
            <person name="Meneus L."/>
            <person name="Mihai O."/>
            <person name="Mihalev A."/>
            <person name="Mihova T."/>
            <person name="Mittelman R."/>
            <person name="Mlenga V."/>
            <person name="Montmayeur A."/>
            <person name="Mulrain L."/>
            <person name="Navidi A."/>
            <person name="Naylor J."/>
            <person name="Negash T."/>
            <person name="Nguyen T."/>
            <person name="Nguyen N."/>
            <person name="Nicol R."/>
            <person name="Norbu C."/>
            <person name="Norbu N."/>
            <person name="Novod N."/>
            <person name="O'Neill B."/>
            <person name="Osman S."/>
            <person name="Markiewicz E."/>
            <person name="Oyono O.L."/>
            <person name="Patti C."/>
            <person name="Phunkhang P."/>
            <person name="Pierre F."/>
            <person name="Priest M."/>
            <person name="Raghuraman S."/>
            <person name="Rege F."/>
            <person name="Reyes R."/>
            <person name="Rise C."/>
            <person name="Rogov P."/>
            <person name="Ross K."/>
            <person name="Ryan E."/>
            <person name="Settipalli S."/>
            <person name="Shea T."/>
            <person name="Sherpa N."/>
            <person name="Shi L."/>
            <person name="Shih D."/>
            <person name="Sparrow T."/>
            <person name="Spaulding J."/>
            <person name="Stalker J."/>
            <person name="Stange-Thomann N."/>
            <person name="Stavropoulos S."/>
            <person name="Stone C."/>
            <person name="Strader C."/>
            <person name="Tesfaye S."/>
            <person name="Thomson T."/>
            <person name="Thoulutsang Y."/>
            <person name="Thoulutsang D."/>
            <person name="Topham K."/>
            <person name="Topping I."/>
            <person name="Tsamla T."/>
            <person name="Vassiliev H."/>
            <person name="Vo A."/>
            <person name="Wangchuk T."/>
            <person name="Wangdi T."/>
            <person name="Weiand M."/>
            <person name="Wilkinson J."/>
            <person name="Wilson A."/>
            <person name="Yadav S."/>
            <person name="Young G."/>
            <person name="Yu Q."/>
            <person name="Zembek L."/>
            <person name="Zhong D."/>
            <person name="Zimmer A."/>
            <person name="Zwirko Z."/>
            <person name="Jaffe D.B."/>
            <person name="Alvarez P."/>
            <person name="Brockman W."/>
            <person name="Butler J."/>
            <person name="Chin C."/>
            <person name="Gnerre S."/>
            <person name="Grabherr M."/>
            <person name="Kleber M."/>
            <person name="Mauceli E."/>
            <person name="MacCallum I."/>
        </authorList>
    </citation>
    <scope>NUCLEOTIDE SEQUENCE [LARGE SCALE GENOMIC DNA]</scope>
    <source>
        <strain evidence="3">MSH-3 / Tucson 14011-0111.49</strain>
    </source>
</reference>
<sequence>MNNNNSTSNNTSASTSIHHQHLHSPTKLTEFARNFEDKPESLFGRVVNKIQNVYNPEL</sequence>
<evidence type="ECO:0000256" key="1">
    <source>
        <dbReference type="SAM" id="MobiDB-lite"/>
    </source>
</evidence>
<dbReference type="GO" id="GO:0097352">
    <property type="term" value="P:autophagosome maturation"/>
    <property type="evidence" value="ECO:0007669"/>
    <property type="project" value="EnsemblMetazoa"/>
</dbReference>
<feature type="compositionally biased region" description="Low complexity" evidence="1">
    <location>
        <begin position="1"/>
        <end position="16"/>
    </location>
</feature>
<evidence type="ECO:0000313" key="2">
    <source>
        <dbReference type="EMBL" id="EDW35438.1"/>
    </source>
</evidence>
<name>B4GIV3_DROPE</name>
<protein>
    <submittedName>
        <fullName evidence="2">GL20634</fullName>
    </submittedName>
</protein>
<dbReference type="GO" id="GO:0008333">
    <property type="term" value="P:endosome to lysosome transport"/>
    <property type="evidence" value="ECO:0007669"/>
    <property type="project" value="EnsemblMetazoa"/>
</dbReference>
<dbReference type="Proteomes" id="UP000008744">
    <property type="component" value="Unassembled WGS sequence"/>
</dbReference>
<dbReference type="GO" id="GO:0005768">
    <property type="term" value="C:endosome"/>
    <property type="evidence" value="ECO:0007669"/>
    <property type="project" value="EnsemblMetazoa"/>
</dbReference>
<organism evidence="3">
    <name type="scientific">Drosophila persimilis</name>
    <name type="common">Fruit fly</name>
    <dbReference type="NCBI Taxonomy" id="7234"/>
    <lineage>
        <taxon>Eukaryota</taxon>
        <taxon>Metazoa</taxon>
        <taxon>Ecdysozoa</taxon>
        <taxon>Arthropoda</taxon>
        <taxon>Hexapoda</taxon>
        <taxon>Insecta</taxon>
        <taxon>Pterygota</taxon>
        <taxon>Neoptera</taxon>
        <taxon>Endopterygota</taxon>
        <taxon>Diptera</taxon>
        <taxon>Brachycera</taxon>
        <taxon>Muscomorpha</taxon>
        <taxon>Ephydroidea</taxon>
        <taxon>Drosophilidae</taxon>
        <taxon>Drosophila</taxon>
        <taxon>Sophophora</taxon>
    </lineage>
</organism>
<dbReference type="OrthoDB" id="158357at2759"/>
<dbReference type="STRING" id="7234.B4GIV3"/>
<dbReference type="GO" id="GO:0046854">
    <property type="term" value="P:phosphatidylinositol phosphate biosynthetic process"/>
    <property type="evidence" value="ECO:0007669"/>
    <property type="project" value="EnsemblMetazoa"/>
</dbReference>
<dbReference type="AlphaFoldDB" id="B4GIV3"/>
<keyword evidence="3" id="KW-1185">Reference proteome</keyword>
<accession>B4GIV3</accession>
<dbReference type="HOGENOM" id="CLU_2981256_0_0_1"/>
<evidence type="ECO:0000313" key="3">
    <source>
        <dbReference type="Proteomes" id="UP000008744"/>
    </source>
</evidence>
<proteinExistence type="predicted"/>
<feature type="region of interest" description="Disordered" evidence="1">
    <location>
        <begin position="1"/>
        <end position="25"/>
    </location>
</feature>
<dbReference type="EMBL" id="CH479183">
    <property type="protein sequence ID" value="EDW35438.1"/>
    <property type="molecule type" value="Genomic_DNA"/>
</dbReference>